<proteinExistence type="predicted"/>
<dbReference type="PANTHER" id="PTHR16275:SF8">
    <property type="entry name" value="COILED-COIL DOMAIN-CONTAINING PROTEIN 40"/>
    <property type="match status" value="1"/>
</dbReference>
<dbReference type="GO" id="GO:0005737">
    <property type="term" value="C:cytoplasm"/>
    <property type="evidence" value="ECO:0007669"/>
    <property type="project" value="TreeGrafter"/>
</dbReference>
<feature type="non-terminal residue" evidence="2">
    <location>
        <position position="690"/>
    </location>
</feature>
<feature type="coiled-coil region" evidence="1">
    <location>
        <begin position="148"/>
        <end position="367"/>
    </location>
</feature>
<dbReference type="SUPFAM" id="SSF46579">
    <property type="entry name" value="Prefoldin"/>
    <property type="match status" value="1"/>
</dbReference>
<organism evidence="2 3">
    <name type="scientific">Skeletonema marinoi</name>
    <dbReference type="NCBI Taxonomy" id="267567"/>
    <lineage>
        <taxon>Eukaryota</taxon>
        <taxon>Sar</taxon>
        <taxon>Stramenopiles</taxon>
        <taxon>Ochrophyta</taxon>
        <taxon>Bacillariophyta</taxon>
        <taxon>Coscinodiscophyceae</taxon>
        <taxon>Thalassiosirophycidae</taxon>
        <taxon>Thalassiosirales</taxon>
        <taxon>Skeletonemataceae</taxon>
        <taxon>Skeletonema</taxon>
        <taxon>Skeletonema marinoi-dohrnii complex</taxon>
    </lineage>
</organism>
<feature type="coiled-coil region" evidence="1">
    <location>
        <begin position="591"/>
        <end position="690"/>
    </location>
</feature>
<accession>A0AAD9DA26</accession>
<dbReference type="Proteomes" id="UP001224775">
    <property type="component" value="Unassembled WGS sequence"/>
</dbReference>
<feature type="coiled-coil region" evidence="1">
    <location>
        <begin position="25"/>
        <end position="87"/>
    </location>
</feature>
<feature type="coiled-coil region" evidence="1">
    <location>
        <begin position="417"/>
        <end position="520"/>
    </location>
</feature>
<keyword evidence="1" id="KW-0175">Coiled coil</keyword>
<dbReference type="EMBL" id="JATAAI010000021">
    <property type="protein sequence ID" value="KAK1738210.1"/>
    <property type="molecule type" value="Genomic_DNA"/>
</dbReference>
<name>A0AAD9DA26_9STRA</name>
<dbReference type="GO" id="GO:0035082">
    <property type="term" value="P:axoneme assembly"/>
    <property type="evidence" value="ECO:0007669"/>
    <property type="project" value="InterPro"/>
</dbReference>
<dbReference type="PANTHER" id="PTHR16275">
    <property type="entry name" value="COILED-COIL DOMAIN-CONTAINING PROTEIN 40"/>
    <property type="match status" value="1"/>
</dbReference>
<protein>
    <recommendedName>
        <fullName evidence="4">Coiled-coil domain-containing protein 39</fullName>
    </recommendedName>
</protein>
<gene>
    <name evidence="2" type="ORF">QTG54_010879</name>
</gene>
<evidence type="ECO:0008006" key="4">
    <source>
        <dbReference type="Google" id="ProtNLM"/>
    </source>
</evidence>
<dbReference type="Gene3D" id="1.10.287.1490">
    <property type="match status" value="1"/>
</dbReference>
<dbReference type="InterPro" id="IPR037386">
    <property type="entry name" value="CCDC40"/>
</dbReference>
<reference evidence="2" key="1">
    <citation type="submission" date="2023-06" db="EMBL/GenBank/DDBJ databases">
        <title>Survivors Of The Sea: Transcriptome response of Skeletonema marinoi to long-term dormancy.</title>
        <authorList>
            <person name="Pinder M.I.M."/>
            <person name="Kourtchenko O."/>
            <person name="Robertson E.K."/>
            <person name="Larsson T."/>
            <person name="Maumus F."/>
            <person name="Osuna-Cruz C.M."/>
            <person name="Vancaester E."/>
            <person name="Stenow R."/>
            <person name="Vandepoele K."/>
            <person name="Ploug H."/>
            <person name="Bruchert V."/>
            <person name="Godhe A."/>
            <person name="Topel M."/>
        </authorList>
    </citation>
    <scope>NUCLEOTIDE SEQUENCE</scope>
    <source>
        <strain evidence="2">R05AC</strain>
    </source>
</reference>
<evidence type="ECO:0000313" key="3">
    <source>
        <dbReference type="Proteomes" id="UP001224775"/>
    </source>
</evidence>
<keyword evidence="3" id="KW-1185">Reference proteome</keyword>
<comment type="caution">
    <text evidence="2">The sequence shown here is derived from an EMBL/GenBank/DDBJ whole genome shotgun (WGS) entry which is preliminary data.</text>
</comment>
<evidence type="ECO:0000256" key="1">
    <source>
        <dbReference type="SAM" id="Coils"/>
    </source>
</evidence>
<dbReference type="AlphaFoldDB" id="A0AAD9DA26"/>
<evidence type="ECO:0000313" key="2">
    <source>
        <dbReference type="EMBL" id="KAK1738210.1"/>
    </source>
</evidence>
<sequence>MASSTIMMDTQRTGDPLERVRLTLRQQLIQTRDRIKLELLEQEEALKTSKREREDADVKLDGMQRQLSRLQTNLQTMDQQYEEVFQKRVECQHDAVEIKQLYAKKVQKDADLSKEASIGQNELDSILLKIRQAKQYNDEMKSEVAATRTMAKKKKEDLKAQAKQKLSQDTYIDGLNTEVTRLEDDIALTEAQLRAQKEQSADADKMIRDTNSALENLAAEQKRLVQQWNSSVNALGRRDQALAAATKELKRVQDSIRDLEGENTRLQRDIHTQHESNEATKVSMNRLNDEIVATEQSIQNMDTNVEDLEGNFKSLQEKLKNTKQQEKELVSAVTKLESEISTANKRCERLIRERHAIEEKISTTRHEQTSISKAARNLINEEKSLLAKIHDKELEIATILNDIARLDIEKLNTQSHNSQLQKRLEDELSALHSAEAKITIHEGEMKRCNNEIEKKTNRVALLNREYSRKLEACEEDEPLGPLESTIKSLSNEIELVNSEIQDLQQQLTTHQSKLVQQISNTTSIQEQDEESSKRLSILRQKLLRLAQEIHSNESSVKSFETSMRGLHTDITRLNDLIEQNNRLKYDHTSRIAVLQMESERELAELDEQSKKLEDQITKLTSIKKKMQDEISTIEEQIQDLTQKAQLEKETQNKLHTCKDAIDAKGMEKEIQRMKHRLEGLVRTQEKLLRQ</sequence>